<keyword evidence="3" id="KW-1185">Reference proteome</keyword>
<gene>
    <name evidence="2" type="ORF">NQ314_018954</name>
</gene>
<evidence type="ECO:0000313" key="2">
    <source>
        <dbReference type="EMBL" id="KAJ8928484.1"/>
    </source>
</evidence>
<name>A0AAV8WPQ2_9CUCU</name>
<feature type="region of interest" description="Disordered" evidence="1">
    <location>
        <begin position="15"/>
        <end position="34"/>
    </location>
</feature>
<dbReference type="Proteomes" id="UP001162156">
    <property type="component" value="Unassembled WGS sequence"/>
</dbReference>
<protein>
    <submittedName>
        <fullName evidence="2">Uncharacterized protein</fullName>
    </submittedName>
</protein>
<accession>A0AAV8WPQ2</accession>
<dbReference type="EMBL" id="JANEYF010005365">
    <property type="protein sequence ID" value="KAJ8928484.1"/>
    <property type="molecule type" value="Genomic_DNA"/>
</dbReference>
<sequence>MILLSVRNAINFCANDESDSMSSSPSNESDEEDDLDAELQLLYTIIMIGETRGEQKLGEKISDYVERVVPSYTRNIFREHFR</sequence>
<evidence type="ECO:0000256" key="1">
    <source>
        <dbReference type="SAM" id="MobiDB-lite"/>
    </source>
</evidence>
<dbReference type="AlphaFoldDB" id="A0AAV8WPQ2"/>
<proteinExistence type="predicted"/>
<reference evidence="2" key="1">
    <citation type="journal article" date="2023" name="Insect Mol. Biol.">
        <title>Genome sequencing provides insights into the evolution of gene families encoding plant cell wall-degrading enzymes in longhorned beetles.</title>
        <authorList>
            <person name="Shin N.R."/>
            <person name="Okamura Y."/>
            <person name="Kirsch R."/>
            <person name="Pauchet Y."/>
        </authorList>
    </citation>
    <scope>NUCLEOTIDE SEQUENCE</scope>
    <source>
        <strain evidence="2">RBIC_L_NR</strain>
    </source>
</reference>
<comment type="caution">
    <text evidence="2">The sequence shown here is derived from an EMBL/GenBank/DDBJ whole genome shotgun (WGS) entry which is preliminary data.</text>
</comment>
<evidence type="ECO:0000313" key="3">
    <source>
        <dbReference type="Proteomes" id="UP001162156"/>
    </source>
</evidence>
<organism evidence="2 3">
    <name type="scientific">Rhamnusium bicolor</name>
    <dbReference type="NCBI Taxonomy" id="1586634"/>
    <lineage>
        <taxon>Eukaryota</taxon>
        <taxon>Metazoa</taxon>
        <taxon>Ecdysozoa</taxon>
        <taxon>Arthropoda</taxon>
        <taxon>Hexapoda</taxon>
        <taxon>Insecta</taxon>
        <taxon>Pterygota</taxon>
        <taxon>Neoptera</taxon>
        <taxon>Endopterygota</taxon>
        <taxon>Coleoptera</taxon>
        <taxon>Polyphaga</taxon>
        <taxon>Cucujiformia</taxon>
        <taxon>Chrysomeloidea</taxon>
        <taxon>Cerambycidae</taxon>
        <taxon>Lepturinae</taxon>
        <taxon>Rhagiini</taxon>
        <taxon>Rhamnusium</taxon>
    </lineage>
</organism>